<dbReference type="Proteomes" id="UP000499080">
    <property type="component" value="Unassembled WGS sequence"/>
</dbReference>
<dbReference type="PANTHER" id="PTHR10773">
    <property type="entry name" value="DNA-DIRECTED RNA POLYMERASES I, II, AND III SUBUNIT RPABC2"/>
    <property type="match status" value="1"/>
</dbReference>
<sequence>MNPSPVKVTKKKVIEERRCLKHSGKPYTTSSGKAMKVTRIKVPTFLTACKSLKLVDPSESRRKITVYYTLPNGRGQHVQVCSNTFKNIFGLSARRLQTLQHLKKQGKLVYEDRQGKVPGCNGHKKKYSDDYSNLVRCHILSFPREVSHYSRKKSKKEYLSPDLNCSRLYTAFKKQYPQSNVTRAYYVSVFKEDFPKLKFARPRTDTCNKCDKLNASVSISASPAEKRIAETQLQIHILKSDEAQDIMREDTIRSQMPGSSVTVFAMDLQQVLFFPP</sequence>
<organism evidence="1 2">
    <name type="scientific">Araneus ventricosus</name>
    <name type="common">Orbweaver spider</name>
    <name type="synonym">Epeira ventricosa</name>
    <dbReference type="NCBI Taxonomy" id="182803"/>
    <lineage>
        <taxon>Eukaryota</taxon>
        <taxon>Metazoa</taxon>
        <taxon>Ecdysozoa</taxon>
        <taxon>Arthropoda</taxon>
        <taxon>Chelicerata</taxon>
        <taxon>Arachnida</taxon>
        <taxon>Araneae</taxon>
        <taxon>Araneomorphae</taxon>
        <taxon>Entelegynae</taxon>
        <taxon>Araneoidea</taxon>
        <taxon>Araneidae</taxon>
        <taxon>Araneus</taxon>
    </lineage>
</organism>
<protein>
    <submittedName>
        <fullName evidence="1">Uncharacterized protein</fullName>
    </submittedName>
</protein>
<gene>
    <name evidence="1" type="ORF">AVEN_43237_1</name>
</gene>
<dbReference type="PANTHER" id="PTHR10773:SF19">
    <property type="match status" value="1"/>
</dbReference>
<dbReference type="OrthoDB" id="6621431at2759"/>
<reference evidence="1 2" key="1">
    <citation type="journal article" date="2019" name="Sci. Rep.">
        <title>Orb-weaving spider Araneus ventricosus genome elucidates the spidroin gene catalogue.</title>
        <authorList>
            <person name="Kono N."/>
            <person name="Nakamura H."/>
            <person name="Ohtoshi R."/>
            <person name="Moran D.A.P."/>
            <person name="Shinohara A."/>
            <person name="Yoshida Y."/>
            <person name="Fujiwara M."/>
            <person name="Mori M."/>
            <person name="Tomita M."/>
            <person name="Arakawa K."/>
        </authorList>
    </citation>
    <scope>NUCLEOTIDE SEQUENCE [LARGE SCALE GENOMIC DNA]</scope>
</reference>
<name>A0A4Y2X750_ARAVE</name>
<comment type="caution">
    <text evidence="1">The sequence shown here is derived from an EMBL/GenBank/DDBJ whole genome shotgun (WGS) entry which is preliminary data.</text>
</comment>
<dbReference type="AlphaFoldDB" id="A0A4Y2X750"/>
<dbReference type="EMBL" id="BGPR01071965">
    <property type="protein sequence ID" value="GBO44996.1"/>
    <property type="molecule type" value="Genomic_DNA"/>
</dbReference>
<proteinExistence type="predicted"/>
<accession>A0A4Y2X750</accession>
<evidence type="ECO:0000313" key="1">
    <source>
        <dbReference type="EMBL" id="GBO44996.1"/>
    </source>
</evidence>
<evidence type="ECO:0000313" key="2">
    <source>
        <dbReference type="Proteomes" id="UP000499080"/>
    </source>
</evidence>
<keyword evidence="2" id="KW-1185">Reference proteome</keyword>